<proteinExistence type="predicted"/>
<dbReference type="AlphaFoldDB" id="A0A194VCR6"/>
<organism evidence="2 3">
    <name type="scientific">Cytospora mali</name>
    <name type="common">Apple Valsa canker fungus</name>
    <name type="synonym">Valsa mali</name>
    <dbReference type="NCBI Taxonomy" id="578113"/>
    <lineage>
        <taxon>Eukaryota</taxon>
        <taxon>Fungi</taxon>
        <taxon>Dikarya</taxon>
        <taxon>Ascomycota</taxon>
        <taxon>Pezizomycotina</taxon>
        <taxon>Sordariomycetes</taxon>
        <taxon>Sordariomycetidae</taxon>
        <taxon>Diaporthales</taxon>
        <taxon>Cytosporaceae</taxon>
        <taxon>Cytospora</taxon>
    </lineage>
</organism>
<feature type="chain" id="PRO_5008266438" evidence="1">
    <location>
        <begin position="17"/>
        <end position="172"/>
    </location>
</feature>
<evidence type="ECO:0000313" key="3">
    <source>
        <dbReference type="Proteomes" id="UP000078576"/>
    </source>
</evidence>
<sequence>MMLINPLILLATAVAAIPNALVGTTALEAHNNWKYCGIFATGNRDGAKRLANDIGSCTPTAKGGYGTKWEVVGTIYTDPPSNSSCLGIGCDEKTFTEVWVCNDNTYNIFKNCTEIADWMNRIIDECCTSPGGKGISGQYFLGDGTNIDIAWGECKTNTYPSDGGPGDGQCLG</sequence>
<gene>
    <name evidence="2" type="ORF">VP1G_08726</name>
</gene>
<keyword evidence="3" id="KW-1185">Reference proteome</keyword>
<reference evidence="3" key="1">
    <citation type="submission" date="2014-12" db="EMBL/GenBank/DDBJ databases">
        <title>Genome Sequence of Valsa Canker Pathogens Uncovers a Specific Adaption of Colonization on Woody Bark.</title>
        <authorList>
            <person name="Yin Z."/>
            <person name="Liu H."/>
            <person name="Gao X."/>
            <person name="Li Z."/>
            <person name="Song N."/>
            <person name="Ke X."/>
            <person name="Dai Q."/>
            <person name="Wu Y."/>
            <person name="Sun Y."/>
            <person name="Xu J.-R."/>
            <person name="Kang Z.K."/>
            <person name="Wang L."/>
            <person name="Huang L."/>
        </authorList>
    </citation>
    <scope>NUCLEOTIDE SEQUENCE [LARGE SCALE GENOMIC DNA]</scope>
    <source>
        <strain evidence="3">SXYL134</strain>
    </source>
</reference>
<feature type="signal peptide" evidence="1">
    <location>
        <begin position="1"/>
        <end position="16"/>
    </location>
</feature>
<dbReference type="EMBL" id="KN714780">
    <property type="protein sequence ID" value="KUI61566.1"/>
    <property type="molecule type" value="Genomic_DNA"/>
</dbReference>
<protein>
    <submittedName>
        <fullName evidence="2">Uncharacterized protein</fullName>
    </submittedName>
</protein>
<evidence type="ECO:0000256" key="1">
    <source>
        <dbReference type="SAM" id="SignalP"/>
    </source>
</evidence>
<keyword evidence="1" id="KW-0732">Signal</keyword>
<accession>A0A194VCR6</accession>
<evidence type="ECO:0000313" key="2">
    <source>
        <dbReference type="EMBL" id="KUI61566.1"/>
    </source>
</evidence>
<name>A0A194VCR6_CYTMA</name>
<dbReference type="Proteomes" id="UP000078576">
    <property type="component" value="Unassembled WGS sequence"/>
</dbReference>
<dbReference type="OrthoDB" id="3552888at2759"/>